<name>A0A7S9LTH8_9RHOB</name>
<reference evidence="7 8" key="1">
    <citation type="submission" date="2020-11" db="EMBL/GenBank/DDBJ databases">
        <title>Description of Pontivivens ytuae sp. nov. isolated from deep sea sediment of Mariana Trench.</title>
        <authorList>
            <person name="Wang Z."/>
            <person name="Sun Q.-L."/>
            <person name="Xu X.-D."/>
            <person name="Tang Y.-Z."/>
            <person name="Zhang J."/>
        </authorList>
    </citation>
    <scope>NUCLEOTIDE SEQUENCE [LARGE SCALE GENOMIC DNA]</scope>
    <source>
        <strain evidence="7 8">MT2928</strain>
    </source>
</reference>
<evidence type="ECO:0000313" key="8">
    <source>
        <dbReference type="Proteomes" id="UP000594800"/>
    </source>
</evidence>
<dbReference type="SMART" id="SM00838">
    <property type="entry name" value="EFG_C"/>
    <property type="match status" value="1"/>
</dbReference>
<dbReference type="InterPro" id="IPR014721">
    <property type="entry name" value="Ribsml_uS5_D2-typ_fold_subgr"/>
</dbReference>
<keyword evidence="2" id="KW-0251">Elongation factor</keyword>
<dbReference type="SUPFAM" id="SSF54211">
    <property type="entry name" value="Ribosomal protein S5 domain 2-like"/>
    <property type="match status" value="1"/>
</dbReference>
<feature type="domain" description="Elongation factor EFG" evidence="5">
    <location>
        <begin position="188"/>
        <end position="271"/>
    </location>
</feature>
<sequence>MRQLRLSDPPLEVKVRAPADPKALDLALSTLEGVRARREDDGWIVLAGDSEAGLDAVIDPLATSLELEVGAPQVAFRETVTRTAEAHREFKKHGGLGRFADLTLEVAPAPSFDFKDRSGRSLPDRLLKVVRDAIDVDLEKGPVGGFPVVGLRVALLQARSHPIDSDPFTFTLTTRRVLRDAIRDAKPVILEPLARLDLNVPQAQAADVLADLKTRRARVEKKDGGHLRALVPYGNIFGYRAALAGMTGGTGTFIRSYAHHAPLPIHVAPIGRPPGA</sequence>
<evidence type="ECO:0000256" key="4">
    <source>
        <dbReference type="ARBA" id="ARBA00023134"/>
    </source>
</evidence>
<keyword evidence="1" id="KW-0547">Nucleotide-binding</keyword>
<gene>
    <name evidence="7" type="ORF">I0K15_04530</name>
</gene>
<dbReference type="SUPFAM" id="SSF54980">
    <property type="entry name" value="EF-G C-terminal domain-like"/>
    <property type="match status" value="1"/>
</dbReference>
<keyword evidence="4" id="KW-0342">GTP-binding</keyword>
<dbReference type="GO" id="GO:0017111">
    <property type="term" value="F:ribonucleoside triphosphate phosphatase activity"/>
    <property type="evidence" value="ECO:0007669"/>
    <property type="project" value="UniProtKB-ARBA"/>
</dbReference>
<dbReference type="GO" id="GO:0003746">
    <property type="term" value="F:translation elongation factor activity"/>
    <property type="evidence" value="ECO:0007669"/>
    <property type="project" value="UniProtKB-KW"/>
</dbReference>
<evidence type="ECO:0000259" key="6">
    <source>
        <dbReference type="SMART" id="SM00889"/>
    </source>
</evidence>
<evidence type="ECO:0000256" key="3">
    <source>
        <dbReference type="ARBA" id="ARBA00022917"/>
    </source>
</evidence>
<dbReference type="InterPro" id="IPR005517">
    <property type="entry name" value="Transl_elong_EFG/EF2_IV"/>
</dbReference>
<dbReference type="CDD" id="cd03713">
    <property type="entry name" value="EFG_mtEFG_C"/>
    <property type="match status" value="1"/>
</dbReference>
<dbReference type="GO" id="GO:0032790">
    <property type="term" value="P:ribosome disassembly"/>
    <property type="evidence" value="ECO:0007669"/>
    <property type="project" value="TreeGrafter"/>
</dbReference>
<dbReference type="KEGG" id="poz:I0K15_04530"/>
<dbReference type="PANTHER" id="PTHR43261:SF1">
    <property type="entry name" value="RIBOSOME-RELEASING FACTOR 2, MITOCHONDRIAL"/>
    <property type="match status" value="1"/>
</dbReference>
<evidence type="ECO:0008006" key="9">
    <source>
        <dbReference type="Google" id="ProtNLM"/>
    </source>
</evidence>
<dbReference type="SMART" id="SM00889">
    <property type="entry name" value="EFG_IV"/>
    <property type="match status" value="1"/>
</dbReference>
<dbReference type="Gene3D" id="3.30.230.10">
    <property type="match status" value="1"/>
</dbReference>
<evidence type="ECO:0000256" key="1">
    <source>
        <dbReference type="ARBA" id="ARBA00022741"/>
    </source>
</evidence>
<dbReference type="GO" id="GO:0005525">
    <property type="term" value="F:GTP binding"/>
    <property type="evidence" value="ECO:0007669"/>
    <property type="project" value="UniProtKB-KW"/>
</dbReference>
<dbReference type="PANTHER" id="PTHR43261">
    <property type="entry name" value="TRANSLATION ELONGATION FACTOR G-RELATED"/>
    <property type="match status" value="1"/>
</dbReference>
<dbReference type="RefSeq" id="WP_196104221.1">
    <property type="nucleotide sequence ID" value="NZ_CP064942.1"/>
</dbReference>
<dbReference type="InterPro" id="IPR000640">
    <property type="entry name" value="EFG_V-like"/>
</dbReference>
<dbReference type="Pfam" id="PF03764">
    <property type="entry name" value="EFG_IV"/>
    <property type="match status" value="1"/>
</dbReference>
<proteinExistence type="predicted"/>
<dbReference type="InterPro" id="IPR035649">
    <property type="entry name" value="EFG_V"/>
</dbReference>
<dbReference type="InterPro" id="IPR035647">
    <property type="entry name" value="EFG_III/V"/>
</dbReference>
<organism evidence="7 8">
    <name type="scientific">Pontivivens ytuae</name>
    <dbReference type="NCBI Taxonomy" id="2789856"/>
    <lineage>
        <taxon>Bacteria</taxon>
        <taxon>Pseudomonadati</taxon>
        <taxon>Pseudomonadota</taxon>
        <taxon>Alphaproteobacteria</taxon>
        <taxon>Rhodobacterales</taxon>
        <taxon>Paracoccaceae</taxon>
        <taxon>Pontivivens</taxon>
    </lineage>
</organism>
<keyword evidence="8" id="KW-1185">Reference proteome</keyword>
<dbReference type="EMBL" id="CP064942">
    <property type="protein sequence ID" value="QPH55022.1"/>
    <property type="molecule type" value="Genomic_DNA"/>
</dbReference>
<evidence type="ECO:0000313" key="7">
    <source>
        <dbReference type="EMBL" id="QPH55022.1"/>
    </source>
</evidence>
<evidence type="ECO:0000256" key="2">
    <source>
        <dbReference type="ARBA" id="ARBA00022768"/>
    </source>
</evidence>
<dbReference type="Pfam" id="PF00679">
    <property type="entry name" value="EFG_C"/>
    <property type="match status" value="1"/>
</dbReference>
<keyword evidence="3" id="KW-0648">Protein biosynthesis</keyword>
<accession>A0A7S9LTH8</accession>
<dbReference type="Proteomes" id="UP000594800">
    <property type="component" value="Chromosome"/>
</dbReference>
<protein>
    <recommendedName>
        <fullName evidence="9">Elongation factor G</fullName>
    </recommendedName>
</protein>
<dbReference type="Gene3D" id="3.30.70.240">
    <property type="match status" value="1"/>
</dbReference>
<dbReference type="InterPro" id="IPR020568">
    <property type="entry name" value="Ribosomal_Su5_D2-typ_SF"/>
</dbReference>
<dbReference type="AlphaFoldDB" id="A0A7S9LTH8"/>
<feature type="domain" description="Translation elongation factor EFG/EF2" evidence="6">
    <location>
        <begin position="73"/>
        <end position="186"/>
    </location>
</feature>
<evidence type="ECO:0000259" key="5">
    <source>
        <dbReference type="SMART" id="SM00838"/>
    </source>
</evidence>